<name>A0A7N2M2P1_QUELO</name>
<organism evidence="1 2">
    <name type="scientific">Quercus lobata</name>
    <name type="common">Valley oak</name>
    <dbReference type="NCBI Taxonomy" id="97700"/>
    <lineage>
        <taxon>Eukaryota</taxon>
        <taxon>Viridiplantae</taxon>
        <taxon>Streptophyta</taxon>
        <taxon>Embryophyta</taxon>
        <taxon>Tracheophyta</taxon>
        <taxon>Spermatophyta</taxon>
        <taxon>Magnoliopsida</taxon>
        <taxon>eudicotyledons</taxon>
        <taxon>Gunneridae</taxon>
        <taxon>Pentapetalae</taxon>
        <taxon>rosids</taxon>
        <taxon>fabids</taxon>
        <taxon>Fagales</taxon>
        <taxon>Fagaceae</taxon>
        <taxon>Quercus</taxon>
    </lineage>
</organism>
<accession>A0A7N2M2P1</accession>
<reference evidence="1" key="2">
    <citation type="submission" date="2021-01" db="UniProtKB">
        <authorList>
            <consortium name="EnsemblPlants"/>
        </authorList>
    </citation>
    <scope>IDENTIFICATION</scope>
</reference>
<keyword evidence="2" id="KW-1185">Reference proteome</keyword>
<reference evidence="1 2" key="1">
    <citation type="journal article" date="2016" name="G3 (Bethesda)">
        <title>First Draft Assembly and Annotation of the Genome of a California Endemic Oak Quercus lobata Nee (Fagaceae).</title>
        <authorList>
            <person name="Sork V.L."/>
            <person name="Fitz-Gibbon S.T."/>
            <person name="Puiu D."/>
            <person name="Crepeau M."/>
            <person name="Gugger P.F."/>
            <person name="Sherman R."/>
            <person name="Stevens K."/>
            <person name="Langley C.H."/>
            <person name="Pellegrini M."/>
            <person name="Salzberg S.L."/>
        </authorList>
    </citation>
    <scope>NUCLEOTIDE SEQUENCE [LARGE SCALE GENOMIC DNA]</scope>
    <source>
        <strain evidence="1 2">cv. SW786</strain>
    </source>
</reference>
<dbReference type="EMBL" id="LRBV02000007">
    <property type="status" value="NOT_ANNOTATED_CDS"/>
    <property type="molecule type" value="Genomic_DNA"/>
</dbReference>
<proteinExistence type="predicted"/>
<dbReference type="Gramene" id="QL07p019855:mrna">
    <property type="protein sequence ID" value="QL07p019855:mrna"/>
    <property type="gene ID" value="QL07p019855"/>
</dbReference>
<protein>
    <submittedName>
        <fullName evidence="1">Uncharacterized protein</fullName>
    </submittedName>
</protein>
<sequence>MTKKYRISKFIPVSTSRGKFERRNISELLPNFSTTCAAQLNEALQMQKEVHMRMSDQLEVFKKSQLCSIRIKADRNEIQSEEGFRAPKRLKVDEDVLSPSFRNASVNLESCSQAMFLQKEMQISYPDHGLSFPWSIAACPSPLVPSFF</sequence>
<evidence type="ECO:0000313" key="2">
    <source>
        <dbReference type="Proteomes" id="UP000594261"/>
    </source>
</evidence>
<dbReference type="AlphaFoldDB" id="A0A7N2M2P1"/>
<evidence type="ECO:0000313" key="1">
    <source>
        <dbReference type="EnsemblPlants" id="QL07p019855:mrna"/>
    </source>
</evidence>
<dbReference type="EnsemblPlants" id="QL07p019855:mrna">
    <property type="protein sequence ID" value="QL07p019855:mrna"/>
    <property type="gene ID" value="QL07p019855"/>
</dbReference>
<dbReference type="InParanoid" id="A0A7N2M2P1"/>
<dbReference type="Proteomes" id="UP000594261">
    <property type="component" value="Chromosome 7"/>
</dbReference>